<keyword evidence="3" id="KW-1185">Reference proteome</keyword>
<reference evidence="3" key="1">
    <citation type="journal article" date="2019" name="Int. J. Syst. Evol. Microbiol.">
        <title>The Global Catalogue of Microorganisms (GCM) 10K type strain sequencing project: providing services to taxonomists for standard genome sequencing and annotation.</title>
        <authorList>
            <consortium name="The Broad Institute Genomics Platform"/>
            <consortium name="The Broad Institute Genome Sequencing Center for Infectious Disease"/>
            <person name="Wu L."/>
            <person name="Ma J."/>
        </authorList>
    </citation>
    <scope>NUCLEOTIDE SEQUENCE [LARGE SCALE GENOMIC DNA]</scope>
    <source>
        <strain evidence="3">JCM 1417</strain>
    </source>
</reference>
<dbReference type="InterPro" id="IPR029044">
    <property type="entry name" value="Nucleotide-diphossugar_trans"/>
</dbReference>
<comment type="caution">
    <text evidence="2">The sequence shown here is derived from an EMBL/GenBank/DDBJ whole genome shotgun (WGS) entry which is preliminary data.</text>
</comment>
<dbReference type="EMBL" id="BAAACI010000001">
    <property type="protein sequence ID" value="GAA0768012.1"/>
    <property type="molecule type" value="Genomic_DNA"/>
</dbReference>
<dbReference type="SUPFAM" id="SSF53448">
    <property type="entry name" value="Nucleotide-diphospho-sugar transferases"/>
    <property type="match status" value="1"/>
</dbReference>
<dbReference type="Gene3D" id="3.90.550.10">
    <property type="entry name" value="Spore Coat Polysaccharide Biosynthesis Protein SpsA, Chain A"/>
    <property type="match status" value="1"/>
</dbReference>
<evidence type="ECO:0000313" key="2">
    <source>
        <dbReference type="EMBL" id="GAA0768012.1"/>
    </source>
</evidence>
<evidence type="ECO:0000313" key="3">
    <source>
        <dbReference type="Proteomes" id="UP001501047"/>
    </source>
</evidence>
<dbReference type="Pfam" id="PF00535">
    <property type="entry name" value="Glycos_transf_2"/>
    <property type="match status" value="1"/>
</dbReference>
<organism evidence="2 3">
    <name type="scientific">Clostridium subterminale</name>
    <dbReference type="NCBI Taxonomy" id="1550"/>
    <lineage>
        <taxon>Bacteria</taxon>
        <taxon>Bacillati</taxon>
        <taxon>Bacillota</taxon>
        <taxon>Clostridia</taxon>
        <taxon>Eubacteriales</taxon>
        <taxon>Clostridiaceae</taxon>
        <taxon>Clostridium</taxon>
    </lineage>
</organism>
<sequence length="249" mass="29013">MNELVSIITPTYNAEKFIKYTIESVLCQDYENWELIIIDDCSKDTSREIVEEYMKIDKRIKMIALTKNGGVANARNNGINNAKGRYIAFLDSDDLWHPNKLSIQISFMKREKCAFTYTGYEWINEDGAKLGKLIEVPAKINYNKLLRGNLIGCLTVIIDKEKIKNIEMPLIRHEDYAAWLNILKTGVVAYGINKNLALYRRTSNSLSSNKIKTIFWTWNIFRNSQDIRILKSIIHMIQFVFTKMFKYVT</sequence>
<dbReference type="PANTHER" id="PTHR22916">
    <property type="entry name" value="GLYCOSYLTRANSFERASE"/>
    <property type="match status" value="1"/>
</dbReference>
<dbReference type="RefSeq" id="WP_343823802.1">
    <property type="nucleotide sequence ID" value="NZ_BAAACI010000001.1"/>
</dbReference>
<feature type="domain" description="Glycosyltransferase 2-like" evidence="1">
    <location>
        <begin position="6"/>
        <end position="135"/>
    </location>
</feature>
<proteinExistence type="predicted"/>
<protein>
    <submittedName>
        <fullName evidence="2">Glycosyltransferase family 2 protein</fullName>
    </submittedName>
</protein>
<dbReference type="InterPro" id="IPR001173">
    <property type="entry name" value="Glyco_trans_2-like"/>
</dbReference>
<dbReference type="Proteomes" id="UP001501047">
    <property type="component" value="Unassembled WGS sequence"/>
</dbReference>
<gene>
    <name evidence="2" type="ORF">GCM10008908_07750</name>
</gene>
<name>A0ABP3VS76_CLOSU</name>
<dbReference type="PANTHER" id="PTHR22916:SF3">
    <property type="entry name" value="UDP-GLCNAC:BETAGAL BETA-1,3-N-ACETYLGLUCOSAMINYLTRANSFERASE-LIKE PROTEIN 1"/>
    <property type="match status" value="1"/>
</dbReference>
<accession>A0ABP3VS76</accession>
<evidence type="ECO:0000259" key="1">
    <source>
        <dbReference type="Pfam" id="PF00535"/>
    </source>
</evidence>